<dbReference type="OrthoDB" id="9971693at2"/>
<feature type="transmembrane region" description="Helical" evidence="1">
    <location>
        <begin position="12"/>
        <end position="33"/>
    </location>
</feature>
<keyword evidence="3" id="KW-1185">Reference proteome</keyword>
<dbReference type="AlphaFoldDB" id="A0A430ARJ4"/>
<evidence type="ECO:0000313" key="2">
    <source>
        <dbReference type="EMBL" id="RSU10675.1"/>
    </source>
</evidence>
<keyword evidence="1" id="KW-1133">Transmembrane helix</keyword>
<evidence type="ECO:0000256" key="1">
    <source>
        <dbReference type="SAM" id="Phobius"/>
    </source>
</evidence>
<feature type="transmembrane region" description="Helical" evidence="1">
    <location>
        <begin position="39"/>
        <end position="62"/>
    </location>
</feature>
<protein>
    <submittedName>
        <fullName evidence="2">Uncharacterized protein</fullName>
    </submittedName>
</protein>
<accession>A0A430ARJ4</accession>
<organism evidence="2 3">
    <name type="scientific">Vagococcus acidifermentans</name>
    <dbReference type="NCBI Taxonomy" id="564710"/>
    <lineage>
        <taxon>Bacteria</taxon>
        <taxon>Bacillati</taxon>
        <taxon>Bacillota</taxon>
        <taxon>Bacilli</taxon>
        <taxon>Lactobacillales</taxon>
        <taxon>Enterococcaceae</taxon>
        <taxon>Vagococcus</taxon>
    </lineage>
</organism>
<reference evidence="2 3" key="1">
    <citation type="submission" date="2017-05" db="EMBL/GenBank/DDBJ databases">
        <title>Vagococcus spp. assemblies.</title>
        <authorList>
            <person name="Gulvik C.A."/>
        </authorList>
    </citation>
    <scope>NUCLEOTIDE SEQUENCE [LARGE SCALE GENOMIC DNA]</scope>
    <source>
        <strain evidence="2 3">LMG 24798</strain>
    </source>
</reference>
<gene>
    <name evidence="2" type="ORF">CBF27_10190</name>
</gene>
<keyword evidence="1" id="KW-0472">Membrane</keyword>
<dbReference type="EMBL" id="NGKC01000011">
    <property type="protein sequence ID" value="RSU10675.1"/>
    <property type="molecule type" value="Genomic_DNA"/>
</dbReference>
<name>A0A430ARJ4_9ENTE</name>
<keyword evidence="1" id="KW-0812">Transmembrane</keyword>
<feature type="transmembrane region" description="Helical" evidence="1">
    <location>
        <begin position="83"/>
        <end position="114"/>
    </location>
</feature>
<dbReference type="Proteomes" id="UP000286773">
    <property type="component" value="Unassembled WGS sequence"/>
</dbReference>
<evidence type="ECO:0000313" key="3">
    <source>
        <dbReference type="Proteomes" id="UP000286773"/>
    </source>
</evidence>
<comment type="caution">
    <text evidence="2">The sequence shown here is derived from an EMBL/GenBank/DDBJ whole genome shotgun (WGS) entry which is preliminary data.</text>
</comment>
<sequence>MSVTRSQRIKSVLLDWLLFSVLIRLFFSVLTYLKVPYTGTLVVGVLLLSGTVLFLGIPYFFGNQTLGMKFGGLKFTFKKEHRLFYYSVRWLVSFGCHVLLLGIPIAINVFLLLWNKNGLILQDYVFSKTMCLASSIEI</sequence>
<proteinExistence type="predicted"/>
<dbReference type="RefSeq" id="WP_126814201.1">
    <property type="nucleotide sequence ID" value="NZ_NGKC01000011.1"/>
</dbReference>